<feature type="transmembrane region" description="Helical" evidence="7">
    <location>
        <begin position="427"/>
        <end position="448"/>
    </location>
</feature>
<feature type="transmembrane region" description="Helical" evidence="7">
    <location>
        <begin position="83"/>
        <end position="107"/>
    </location>
</feature>
<feature type="transmembrane region" description="Helical" evidence="7">
    <location>
        <begin position="150"/>
        <end position="169"/>
    </location>
</feature>
<dbReference type="GO" id="GO:0022857">
    <property type="term" value="F:transmembrane transporter activity"/>
    <property type="evidence" value="ECO:0007669"/>
    <property type="project" value="InterPro"/>
</dbReference>
<keyword evidence="2" id="KW-0813">Transport</keyword>
<keyword evidence="5 7" id="KW-1133">Transmembrane helix</keyword>
<dbReference type="InterPro" id="IPR011701">
    <property type="entry name" value="MFS"/>
</dbReference>
<dbReference type="NCBIfam" id="TIGR00711">
    <property type="entry name" value="efflux_EmrB"/>
    <property type="match status" value="1"/>
</dbReference>
<dbReference type="PANTHER" id="PTHR42718">
    <property type="entry name" value="MAJOR FACILITATOR SUPERFAMILY MULTIDRUG TRANSPORTER MFSC"/>
    <property type="match status" value="1"/>
</dbReference>
<evidence type="ECO:0000313" key="9">
    <source>
        <dbReference type="EMBL" id="EFM49643.1"/>
    </source>
</evidence>
<keyword evidence="3" id="KW-1003">Cell membrane</keyword>
<evidence type="ECO:0000256" key="3">
    <source>
        <dbReference type="ARBA" id="ARBA00022475"/>
    </source>
</evidence>
<keyword evidence="10" id="KW-1185">Reference proteome</keyword>
<feature type="transmembrane region" description="Helical" evidence="7">
    <location>
        <begin position="239"/>
        <end position="260"/>
    </location>
</feature>
<feature type="transmembrane region" description="Helical" evidence="7">
    <location>
        <begin position="341"/>
        <end position="362"/>
    </location>
</feature>
<dbReference type="InterPro" id="IPR004638">
    <property type="entry name" value="EmrB-like"/>
</dbReference>
<dbReference type="PANTHER" id="PTHR42718:SF40">
    <property type="entry name" value="METHYLENOMYCIN A RESISTANCE PROTEIN"/>
    <property type="match status" value="1"/>
</dbReference>
<feature type="transmembrane region" description="Helical" evidence="7">
    <location>
        <begin position="302"/>
        <end position="320"/>
    </location>
</feature>
<sequence length="522" mass="55287">MSAAHIAARDWSANTLLMMEISGADSEKYRLVITSQPTVLIVRPTPNKTSPIVNLVRSNSPNEGRLYVAASGGNMMRQETKRLATITVLLGFFVIMLDTTIVNVSLAHIGKDLHGTTASLQWVVDAYTLSFAALLLSAGTACDRLGAQRIYLFGLILFALFSIACALSPSMEILISARALQGVGAAMVVPSSLALISEMYSDHKERAKIIGLWGAAGGIAAALGPIIGGVLVSTTGWRAAFWVNIPIIGVLAILTISFIPRRVPQASNSFDVLGQTTSIISLSLLTYLVITWGERGWNTTQLPALLMVLLCMGLFLIIEWKNPTPMLPLTLFKTQAFSISSIVGFCLNFSFFGQLFVLSLYFQKYLGWSPWIAGLAMVPQATSAIVASPLGGRFSAKFNPYSAMFVGLSVGALGFSSLVVINESTPYVLVALLTFCAGFGMAFAMPAATSAAINAVPYEFAGIAGGIINAARQTGSVFGVAILGIMIAEGNFLAGFHHAVLMAGGVFALAAVLVMLASRHPS</sequence>
<comment type="subcellular location">
    <subcellularLocation>
        <location evidence="1">Cell membrane</location>
        <topology evidence="1">Multi-pass membrane protein</topology>
    </subcellularLocation>
</comment>
<evidence type="ECO:0000256" key="5">
    <source>
        <dbReference type="ARBA" id="ARBA00022989"/>
    </source>
</evidence>
<dbReference type="STRING" id="553207.HMPREF0299_7658"/>
<dbReference type="PROSITE" id="PS50850">
    <property type="entry name" value="MFS"/>
    <property type="match status" value="1"/>
</dbReference>
<reference evidence="9" key="1">
    <citation type="submission" date="2010-08" db="EMBL/GenBank/DDBJ databases">
        <authorList>
            <person name="Harkins D.M."/>
            <person name="Madupu R."/>
            <person name="Durkin A.S."/>
            <person name="Torralba M."/>
            <person name="Methe B."/>
            <person name="Sutton G.G."/>
            <person name="Nelson K.E."/>
        </authorList>
    </citation>
    <scope>NUCLEOTIDE SEQUENCE [LARGE SCALE GENOMIC DNA]</scope>
    <source>
        <strain evidence="9">ATCC 14266</strain>
    </source>
</reference>
<dbReference type="GO" id="GO:0005886">
    <property type="term" value="C:plasma membrane"/>
    <property type="evidence" value="ECO:0007669"/>
    <property type="project" value="UniProtKB-SubCell"/>
</dbReference>
<feature type="transmembrane region" description="Helical" evidence="7">
    <location>
        <begin position="119"/>
        <end position="138"/>
    </location>
</feature>
<name>E0DDY9_9CORY</name>
<dbReference type="InterPro" id="IPR020846">
    <property type="entry name" value="MFS_dom"/>
</dbReference>
<evidence type="ECO:0000256" key="4">
    <source>
        <dbReference type="ARBA" id="ARBA00022692"/>
    </source>
</evidence>
<dbReference type="Pfam" id="PF07690">
    <property type="entry name" value="MFS_1"/>
    <property type="match status" value="1"/>
</dbReference>
<feature type="transmembrane region" description="Helical" evidence="7">
    <location>
        <begin position="460"/>
        <end position="487"/>
    </location>
</feature>
<dbReference type="AlphaFoldDB" id="E0DDY9"/>
<feature type="transmembrane region" description="Helical" evidence="7">
    <location>
        <begin position="368"/>
        <end position="390"/>
    </location>
</feature>
<organism evidence="9 10">
    <name type="scientific">Corynebacterium matruchotii ATCC 14266</name>
    <dbReference type="NCBI Taxonomy" id="553207"/>
    <lineage>
        <taxon>Bacteria</taxon>
        <taxon>Bacillati</taxon>
        <taxon>Actinomycetota</taxon>
        <taxon>Actinomycetes</taxon>
        <taxon>Mycobacteriales</taxon>
        <taxon>Corynebacteriaceae</taxon>
        <taxon>Corynebacterium</taxon>
    </lineage>
</organism>
<gene>
    <name evidence="9" type="ORF">HMPREF0299_7658</name>
</gene>
<dbReference type="Proteomes" id="UP000004218">
    <property type="component" value="Unassembled WGS sequence"/>
</dbReference>
<protein>
    <submittedName>
        <fullName evidence="9">Drug resistance MFS transporter, drug:H+ antiporter-2 family</fullName>
    </submittedName>
</protein>
<keyword evidence="4 7" id="KW-0812">Transmembrane</keyword>
<comment type="caution">
    <text evidence="9">The sequence shown here is derived from an EMBL/GenBank/DDBJ whole genome shotgun (WGS) entry which is preliminary data.</text>
</comment>
<dbReference type="Gene3D" id="1.20.1250.20">
    <property type="entry name" value="MFS general substrate transporter like domains"/>
    <property type="match status" value="1"/>
</dbReference>
<evidence type="ECO:0000256" key="1">
    <source>
        <dbReference type="ARBA" id="ARBA00004651"/>
    </source>
</evidence>
<feature type="transmembrane region" description="Helical" evidence="7">
    <location>
        <begin position="209"/>
        <end position="233"/>
    </location>
</feature>
<dbReference type="SUPFAM" id="SSF103473">
    <property type="entry name" value="MFS general substrate transporter"/>
    <property type="match status" value="1"/>
</dbReference>
<evidence type="ECO:0000256" key="6">
    <source>
        <dbReference type="ARBA" id="ARBA00023136"/>
    </source>
</evidence>
<keyword evidence="6 7" id="KW-0472">Membrane</keyword>
<dbReference type="CDD" id="cd17321">
    <property type="entry name" value="MFS_MMR_MDR_like"/>
    <property type="match status" value="1"/>
</dbReference>
<feature type="transmembrane region" description="Helical" evidence="7">
    <location>
        <begin position="402"/>
        <end position="421"/>
    </location>
</feature>
<dbReference type="Gene3D" id="1.20.1720.10">
    <property type="entry name" value="Multidrug resistance protein D"/>
    <property type="match status" value="1"/>
</dbReference>
<evidence type="ECO:0000256" key="2">
    <source>
        <dbReference type="ARBA" id="ARBA00022448"/>
    </source>
</evidence>
<feature type="transmembrane region" description="Helical" evidence="7">
    <location>
        <begin position="272"/>
        <end position="290"/>
    </location>
</feature>
<dbReference type="eggNOG" id="COG0477">
    <property type="taxonomic scope" value="Bacteria"/>
</dbReference>
<accession>E0DDY9</accession>
<dbReference type="EMBL" id="ACSH02000004">
    <property type="protein sequence ID" value="EFM49643.1"/>
    <property type="molecule type" value="Genomic_DNA"/>
</dbReference>
<dbReference type="PRINTS" id="PR01036">
    <property type="entry name" value="TCRTETB"/>
</dbReference>
<evidence type="ECO:0000259" key="8">
    <source>
        <dbReference type="PROSITE" id="PS50850"/>
    </source>
</evidence>
<proteinExistence type="predicted"/>
<evidence type="ECO:0000313" key="10">
    <source>
        <dbReference type="Proteomes" id="UP000004218"/>
    </source>
</evidence>
<feature type="domain" description="Major facilitator superfamily (MFS) profile" evidence="8">
    <location>
        <begin position="84"/>
        <end position="522"/>
    </location>
</feature>
<feature type="transmembrane region" description="Helical" evidence="7">
    <location>
        <begin position="499"/>
        <end position="517"/>
    </location>
</feature>
<evidence type="ECO:0000256" key="7">
    <source>
        <dbReference type="SAM" id="Phobius"/>
    </source>
</evidence>
<dbReference type="InterPro" id="IPR036259">
    <property type="entry name" value="MFS_trans_sf"/>
</dbReference>